<dbReference type="OrthoDB" id="5966927at2759"/>
<comment type="subcellular location">
    <subcellularLocation>
        <location evidence="1">Nucleus inner membrane</location>
        <topology evidence="1">Multi-pass membrane protein</topology>
    </subcellularLocation>
</comment>
<dbReference type="PANTHER" id="PTHR28538">
    <property type="entry name" value="INTEGRAL INNER NUCLEAR MEMBRANE PROTEIN IMA1"/>
    <property type="match status" value="1"/>
</dbReference>
<gene>
    <name evidence="9" type="ORF">PHLCEN_2v534</name>
</gene>
<dbReference type="Pfam" id="PF09779">
    <property type="entry name" value="Ima1_N"/>
    <property type="match status" value="1"/>
</dbReference>
<keyword evidence="3 7" id="KW-1133">Transmembrane helix</keyword>
<reference evidence="9 10" key="1">
    <citation type="submission" date="2018-02" db="EMBL/GenBank/DDBJ databases">
        <title>Genome sequence of the basidiomycete white-rot fungus Phlebia centrifuga.</title>
        <authorList>
            <person name="Granchi Z."/>
            <person name="Peng M."/>
            <person name="de Vries R.P."/>
            <person name="Hilden K."/>
            <person name="Makela M.R."/>
            <person name="Grigoriev I."/>
            <person name="Riley R."/>
        </authorList>
    </citation>
    <scope>NUCLEOTIDE SEQUENCE [LARGE SCALE GENOMIC DNA]</scope>
    <source>
        <strain evidence="9 10">FBCC195</strain>
    </source>
</reference>
<dbReference type="STRING" id="98765.A0A2R6S5P2"/>
<dbReference type="GO" id="GO:0005637">
    <property type="term" value="C:nuclear inner membrane"/>
    <property type="evidence" value="ECO:0007669"/>
    <property type="project" value="UniProtKB-SubCell"/>
</dbReference>
<evidence type="ECO:0000256" key="3">
    <source>
        <dbReference type="ARBA" id="ARBA00022989"/>
    </source>
</evidence>
<comment type="caution">
    <text evidence="9">The sequence shown here is derived from an EMBL/GenBank/DDBJ whole genome shotgun (WGS) entry which is preliminary data.</text>
</comment>
<dbReference type="InterPro" id="IPR018617">
    <property type="entry name" value="Ima1_N"/>
</dbReference>
<keyword evidence="2 7" id="KW-0812">Transmembrane</keyword>
<accession>A0A2R6S5P2</accession>
<feature type="compositionally biased region" description="Basic residues" evidence="6">
    <location>
        <begin position="432"/>
        <end position="443"/>
    </location>
</feature>
<feature type="domain" description="Ima1 N-terminal" evidence="8">
    <location>
        <begin position="11"/>
        <end position="138"/>
    </location>
</feature>
<evidence type="ECO:0000313" key="10">
    <source>
        <dbReference type="Proteomes" id="UP000186601"/>
    </source>
</evidence>
<dbReference type="PANTHER" id="PTHR28538:SF1">
    <property type="entry name" value="INTEGRAL INNER NUCLEAR MEMBRANE PROTEIN IMA1"/>
    <property type="match status" value="1"/>
</dbReference>
<evidence type="ECO:0000313" key="9">
    <source>
        <dbReference type="EMBL" id="PSS37607.1"/>
    </source>
</evidence>
<evidence type="ECO:0000256" key="5">
    <source>
        <dbReference type="ARBA" id="ARBA00023242"/>
    </source>
</evidence>
<protein>
    <recommendedName>
        <fullName evidence="8">Ima1 N-terminal domain-containing protein</fullName>
    </recommendedName>
</protein>
<dbReference type="GO" id="GO:0034992">
    <property type="term" value="C:microtubule organizing center attachment site"/>
    <property type="evidence" value="ECO:0007669"/>
    <property type="project" value="TreeGrafter"/>
</dbReference>
<feature type="transmembrane region" description="Helical" evidence="7">
    <location>
        <begin position="192"/>
        <end position="212"/>
    </location>
</feature>
<proteinExistence type="predicted"/>
<evidence type="ECO:0000259" key="8">
    <source>
        <dbReference type="Pfam" id="PF09779"/>
    </source>
</evidence>
<evidence type="ECO:0000256" key="4">
    <source>
        <dbReference type="ARBA" id="ARBA00023136"/>
    </source>
</evidence>
<evidence type="ECO:0000256" key="2">
    <source>
        <dbReference type="ARBA" id="ARBA00022692"/>
    </source>
</evidence>
<feature type="region of interest" description="Disordered" evidence="6">
    <location>
        <begin position="333"/>
        <end position="360"/>
    </location>
</feature>
<keyword evidence="5" id="KW-0539">Nucleus</keyword>
<dbReference type="GO" id="GO:0071765">
    <property type="term" value="P:nuclear inner membrane organization"/>
    <property type="evidence" value="ECO:0007669"/>
    <property type="project" value="InterPro"/>
</dbReference>
<feature type="compositionally biased region" description="Acidic residues" evidence="6">
    <location>
        <begin position="406"/>
        <end position="416"/>
    </location>
</feature>
<feature type="compositionally biased region" description="Polar residues" evidence="6">
    <location>
        <begin position="337"/>
        <end position="359"/>
    </location>
</feature>
<name>A0A2R6S5P2_9APHY</name>
<keyword evidence="10" id="KW-1185">Reference proteome</keyword>
<organism evidence="9 10">
    <name type="scientific">Hermanssonia centrifuga</name>
    <dbReference type="NCBI Taxonomy" id="98765"/>
    <lineage>
        <taxon>Eukaryota</taxon>
        <taxon>Fungi</taxon>
        <taxon>Dikarya</taxon>
        <taxon>Basidiomycota</taxon>
        <taxon>Agaricomycotina</taxon>
        <taxon>Agaricomycetes</taxon>
        <taxon>Polyporales</taxon>
        <taxon>Meruliaceae</taxon>
        <taxon>Hermanssonia</taxon>
    </lineage>
</organism>
<dbReference type="AlphaFoldDB" id="A0A2R6S5P2"/>
<evidence type="ECO:0000256" key="1">
    <source>
        <dbReference type="ARBA" id="ARBA00004473"/>
    </source>
</evidence>
<keyword evidence="4 7" id="KW-0472">Membrane</keyword>
<feature type="transmembrane region" description="Helical" evidence="7">
    <location>
        <begin position="224"/>
        <end position="245"/>
    </location>
</feature>
<dbReference type="GO" id="GO:0034506">
    <property type="term" value="C:chromosome, centromeric core domain"/>
    <property type="evidence" value="ECO:0007669"/>
    <property type="project" value="TreeGrafter"/>
</dbReference>
<sequence>MSPLLRRTSKVACFYCNSAQLPRNAQSFQCSECACWNRYDSHGEIISDDPAMHDENLNAPSFAKRASPRKDRLPSVYGQALFCHTCQTNQMLIANLLSNYLPSQDDPEYTRRTELLPAYRQSVETRYPPVCHNCLPAVEEEIKKRDYMARTSALGGFLQKSRGKGKQRQVSISLQEKHRLDRELVVWRFRGAAWVVGWVGSVTAYGAVIAGYGPPHLSQRFATALPLLVLLSIIWTVWDPTYASLKRAQLQGREVRQRGKREYNILQLIVWMSRLTTSLALALPSYRSSLDDLPSTPTRWYAYLSLSLELAVLIRSATILRVERPPPVQLQARFSHRPSNLNDPSSTVSPPFSRTSTPALGTDPDLLATLSLSNKPITATGNPIFGIPSLPVGGRQNGGDVSLNAMDEDQEEEEERERDPNAMDWSPLSPARNRHQNQNHTHHAPAADASSSAFFVRPQRFFAPEEPTGLENLFAKTIKLADDDRMDGGARQGESRRSRSRSPWGGRGRGRGKTVGRWVVMGVVVLVVPALLGAAGYRVWDVRRRARDGAGGGGAVSMGLDVPVVVVLDTDVGTGGGGGGGPEEYS</sequence>
<dbReference type="InterPro" id="IPR042321">
    <property type="entry name" value="Ima1"/>
</dbReference>
<dbReference type="Proteomes" id="UP000186601">
    <property type="component" value="Unassembled WGS sequence"/>
</dbReference>
<evidence type="ECO:0000256" key="6">
    <source>
        <dbReference type="SAM" id="MobiDB-lite"/>
    </source>
</evidence>
<dbReference type="EMBL" id="MLYV02000034">
    <property type="protein sequence ID" value="PSS37607.1"/>
    <property type="molecule type" value="Genomic_DNA"/>
</dbReference>
<feature type="region of interest" description="Disordered" evidence="6">
    <location>
        <begin position="484"/>
        <end position="512"/>
    </location>
</feature>
<feature type="transmembrane region" description="Helical" evidence="7">
    <location>
        <begin position="518"/>
        <end position="540"/>
    </location>
</feature>
<feature type="compositionally biased region" description="Basic and acidic residues" evidence="6">
    <location>
        <begin position="484"/>
        <end position="497"/>
    </location>
</feature>
<feature type="region of interest" description="Disordered" evidence="6">
    <location>
        <begin position="388"/>
        <end position="450"/>
    </location>
</feature>
<evidence type="ECO:0000256" key="7">
    <source>
        <dbReference type="SAM" id="Phobius"/>
    </source>
</evidence>
<dbReference type="GO" id="GO:0044732">
    <property type="term" value="C:mitotic spindle pole body"/>
    <property type="evidence" value="ECO:0007669"/>
    <property type="project" value="TreeGrafter"/>
</dbReference>